<sequence>MMSPALDPQEIWRFLDTGYGESPNASRDYDPSAPRVPPSFDQTSTVEAHSVDWGQEPSNYTTTPTSVSRGYGSVFSQKIGGSGSSVGGSTAPSDHPRPRFEQQFTYPPPGTDSSFELWCEFRDLLGCGETFRGNDKASWIQHHAEHLHDKIPAQLMCWFCDDHGFLAERTADRPYNFEQRMEHIHQHMSDDYPYPTLDTMRPDFYMIKHLHKHRLINDGTYNSIIAFTEVPPEYQLPDSDPRPLGQAKQREQGQCHDLQYEDRRRRRQREDTKQKDGRKKGRHP</sequence>
<dbReference type="EMBL" id="JAUIQD010000007">
    <property type="protein sequence ID" value="KAK3343722.1"/>
    <property type="molecule type" value="Genomic_DNA"/>
</dbReference>
<name>A0AAJ0H972_9PEZI</name>
<feature type="region of interest" description="Disordered" evidence="1">
    <location>
        <begin position="78"/>
        <end position="98"/>
    </location>
</feature>
<evidence type="ECO:0000256" key="1">
    <source>
        <dbReference type="SAM" id="MobiDB-lite"/>
    </source>
</evidence>
<evidence type="ECO:0000313" key="3">
    <source>
        <dbReference type="Proteomes" id="UP001275084"/>
    </source>
</evidence>
<protein>
    <submittedName>
        <fullName evidence="2">Uncharacterized protein</fullName>
    </submittedName>
</protein>
<dbReference type="AlphaFoldDB" id="A0AAJ0H972"/>
<organism evidence="2 3">
    <name type="scientific">Lasiosphaeria hispida</name>
    <dbReference type="NCBI Taxonomy" id="260671"/>
    <lineage>
        <taxon>Eukaryota</taxon>
        <taxon>Fungi</taxon>
        <taxon>Dikarya</taxon>
        <taxon>Ascomycota</taxon>
        <taxon>Pezizomycotina</taxon>
        <taxon>Sordariomycetes</taxon>
        <taxon>Sordariomycetidae</taxon>
        <taxon>Sordariales</taxon>
        <taxon>Lasiosphaeriaceae</taxon>
        <taxon>Lasiosphaeria</taxon>
    </lineage>
</organism>
<evidence type="ECO:0000313" key="2">
    <source>
        <dbReference type="EMBL" id="KAK3343722.1"/>
    </source>
</evidence>
<reference evidence="2" key="2">
    <citation type="submission" date="2023-06" db="EMBL/GenBank/DDBJ databases">
        <authorList>
            <consortium name="Lawrence Berkeley National Laboratory"/>
            <person name="Haridas S."/>
            <person name="Hensen N."/>
            <person name="Bonometti L."/>
            <person name="Westerberg I."/>
            <person name="Brannstrom I.O."/>
            <person name="Guillou S."/>
            <person name="Cros-Aarteil S."/>
            <person name="Calhoun S."/>
            <person name="Kuo A."/>
            <person name="Mondo S."/>
            <person name="Pangilinan J."/>
            <person name="Riley R."/>
            <person name="Labutti K."/>
            <person name="Andreopoulos B."/>
            <person name="Lipzen A."/>
            <person name="Chen C."/>
            <person name="Yanf M."/>
            <person name="Daum C."/>
            <person name="Ng V."/>
            <person name="Clum A."/>
            <person name="Steindorff A."/>
            <person name="Ohm R."/>
            <person name="Martin F."/>
            <person name="Silar P."/>
            <person name="Natvig D."/>
            <person name="Lalanne C."/>
            <person name="Gautier V."/>
            <person name="Ament-Velasquez S.L."/>
            <person name="Kruys A."/>
            <person name="Hutchinson M.I."/>
            <person name="Powell A.J."/>
            <person name="Barry K."/>
            <person name="Miller A.N."/>
            <person name="Grigoriev I.V."/>
            <person name="Debuchy R."/>
            <person name="Gladieux P."/>
            <person name="Thoren M.H."/>
            <person name="Johannesson H."/>
        </authorList>
    </citation>
    <scope>NUCLEOTIDE SEQUENCE</scope>
    <source>
        <strain evidence="2">CBS 955.72</strain>
    </source>
</reference>
<keyword evidence="3" id="KW-1185">Reference proteome</keyword>
<feature type="compositionally biased region" description="Basic and acidic residues" evidence="1">
    <location>
        <begin position="248"/>
        <end position="275"/>
    </location>
</feature>
<gene>
    <name evidence="2" type="ORF">B0T25DRAFT_305259</name>
</gene>
<feature type="region of interest" description="Disordered" evidence="1">
    <location>
        <begin position="17"/>
        <end position="46"/>
    </location>
</feature>
<accession>A0AAJ0H972</accession>
<comment type="caution">
    <text evidence="2">The sequence shown here is derived from an EMBL/GenBank/DDBJ whole genome shotgun (WGS) entry which is preliminary data.</text>
</comment>
<proteinExistence type="predicted"/>
<reference evidence="2" key="1">
    <citation type="journal article" date="2023" name="Mol. Phylogenet. Evol.">
        <title>Genome-scale phylogeny and comparative genomics of the fungal order Sordariales.</title>
        <authorList>
            <person name="Hensen N."/>
            <person name="Bonometti L."/>
            <person name="Westerberg I."/>
            <person name="Brannstrom I.O."/>
            <person name="Guillou S."/>
            <person name="Cros-Aarteil S."/>
            <person name="Calhoun S."/>
            <person name="Haridas S."/>
            <person name="Kuo A."/>
            <person name="Mondo S."/>
            <person name="Pangilinan J."/>
            <person name="Riley R."/>
            <person name="LaButti K."/>
            <person name="Andreopoulos B."/>
            <person name="Lipzen A."/>
            <person name="Chen C."/>
            <person name="Yan M."/>
            <person name="Daum C."/>
            <person name="Ng V."/>
            <person name="Clum A."/>
            <person name="Steindorff A."/>
            <person name="Ohm R.A."/>
            <person name="Martin F."/>
            <person name="Silar P."/>
            <person name="Natvig D.O."/>
            <person name="Lalanne C."/>
            <person name="Gautier V."/>
            <person name="Ament-Velasquez S.L."/>
            <person name="Kruys A."/>
            <person name="Hutchinson M.I."/>
            <person name="Powell A.J."/>
            <person name="Barry K."/>
            <person name="Miller A.N."/>
            <person name="Grigoriev I.V."/>
            <person name="Debuchy R."/>
            <person name="Gladieux P."/>
            <person name="Hiltunen Thoren M."/>
            <person name="Johannesson H."/>
        </authorList>
    </citation>
    <scope>NUCLEOTIDE SEQUENCE</scope>
    <source>
        <strain evidence="2">CBS 955.72</strain>
    </source>
</reference>
<feature type="region of interest" description="Disordered" evidence="1">
    <location>
        <begin position="233"/>
        <end position="284"/>
    </location>
</feature>
<dbReference type="Proteomes" id="UP001275084">
    <property type="component" value="Unassembled WGS sequence"/>
</dbReference>